<evidence type="ECO:0000256" key="5">
    <source>
        <dbReference type="ARBA" id="ARBA00023239"/>
    </source>
</evidence>
<dbReference type="InterPro" id="IPR015422">
    <property type="entry name" value="PyrdxlP-dep_Trfase_small"/>
</dbReference>
<accession>A0A1H1MYK2</accession>
<dbReference type="Proteomes" id="UP000199649">
    <property type="component" value="Chromosome I"/>
</dbReference>
<dbReference type="InterPro" id="IPR002129">
    <property type="entry name" value="PyrdxlP-dep_de-COase"/>
</dbReference>
<dbReference type="OrthoDB" id="3335676at2"/>
<comment type="cofactor">
    <cofactor evidence="1 6 7">
        <name>pyridoxal 5'-phosphate</name>
        <dbReference type="ChEBI" id="CHEBI:597326"/>
    </cofactor>
</comment>
<keyword evidence="5 7" id="KW-0456">Lyase</keyword>
<organism evidence="8 9">
    <name type="scientific">Agrococcus carbonis</name>
    <dbReference type="NCBI Taxonomy" id="684552"/>
    <lineage>
        <taxon>Bacteria</taxon>
        <taxon>Bacillati</taxon>
        <taxon>Actinomycetota</taxon>
        <taxon>Actinomycetes</taxon>
        <taxon>Micrococcales</taxon>
        <taxon>Microbacteriaceae</taxon>
        <taxon>Agrococcus</taxon>
    </lineage>
</organism>
<dbReference type="InterPro" id="IPR010977">
    <property type="entry name" value="Aromatic_deC"/>
</dbReference>
<dbReference type="SUPFAM" id="SSF53383">
    <property type="entry name" value="PLP-dependent transferases"/>
    <property type="match status" value="1"/>
</dbReference>
<dbReference type="PANTHER" id="PTHR11999">
    <property type="entry name" value="GROUP II PYRIDOXAL-5-PHOSPHATE DECARBOXYLASE"/>
    <property type="match status" value="1"/>
</dbReference>
<evidence type="ECO:0000256" key="3">
    <source>
        <dbReference type="ARBA" id="ARBA00022793"/>
    </source>
</evidence>
<evidence type="ECO:0000256" key="4">
    <source>
        <dbReference type="ARBA" id="ARBA00022898"/>
    </source>
</evidence>
<dbReference type="Gene3D" id="3.40.640.10">
    <property type="entry name" value="Type I PLP-dependent aspartate aminotransferase-like (Major domain)"/>
    <property type="match status" value="1"/>
</dbReference>
<keyword evidence="4 6" id="KW-0663">Pyridoxal phosphate</keyword>
<dbReference type="GO" id="GO:0030170">
    <property type="term" value="F:pyridoxal phosphate binding"/>
    <property type="evidence" value="ECO:0007669"/>
    <property type="project" value="InterPro"/>
</dbReference>
<protein>
    <submittedName>
        <fullName evidence="8">Glutamate or tyrosine decarboxylase</fullName>
    </submittedName>
</protein>
<sequence length="486" mass="50689">MAPISAAAAHSASGPLSRPSTGATLALVDARDGADDRESALAAAHEAALEWLRSLDERPVWPRVGLDEMLEVFGGPLPEHSTDATAVVRQLADGAGPGLVGIPGGRFFGFVIGATLPAALAADWLVSAWDQNSGSAMLTPTTVALERVAGQWMLDLFGLPAGASVGFVTGGQLANFACLLTARNAVLARAGWDLAEQGLHDAPRVRFVVGADRHGSIDRAARFLGIGRAEWTVVEADDQGRMLASGLERALDAGEGPAIVCLQAGEVHTGAFDDFGALIPVAHRHGAWVHVDGAFGLWAATSPRLRHLTAGMAAADSWATDAHKTLNVPYDCGMAIIRDPADSIAAFRTGGDYLVYTGLDPWDVTPELSRRARGVPAWAALRSLGRAGVAELVERLHANARAMAEGLGAIDGVRVLNDVDYTQVMFRLADDAATRALGAAILAEGTAVVTGAEWRGRAALRCSMSSWATTPADVDRTLAAVRSLVG</sequence>
<keyword evidence="9" id="KW-1185">Reference proteome</keyword>
<dbReference type="AlphaFoldDB" id="A0A1H1MYK2"/>
<comment type="similarity">
    <text evidence="2 7">Belongs to the group II decarboxylase family.</text>
</comment>
<dbReference type="Pfam" id="PF00282">
    <property type="entry name" value="Pyridoxal_deC"/>
    <property type="match status" value="1"/>
</dbReference>
<keyword evidence="3" id="KW-0210">Decarboxylase</keyword>
<evidence type="ECO:0000256" key="7">
    <source>
        <dbReference type="RuleBase" id="RU000382"/>
    </source>
</evidence>
<dbReference type="GO" id="GO:0004058">
    <property type="term" value="F:aromatic-L-amino-acid decarboxylase activity"/>
    <property type="evidence" value="ECO:0007669"/>
    <property type="project" value="UniProtKB-ARBA"/>
</dbReference>
<dbReference type="InterPro" id="IPR015424">
    <property type="entry name" value="PyrdxlP-dep_Trfase"/>
</dbReference>
<dbReference type="InterPro" id="IPR015421">
    <property type="entry name" value="PyrdxlP-dep_Trfase_major"/>
</dbReference>
<dbReference type="Gene3D" id="3.90.1150.10">
    <property type="entry name" value="Aspartate Aminotransferase, domain 1"/>
    <property type="match status" value="1"/>
</dbReference>
<evidence type="ECO:0000313" key="8">
    <source>
        <dbReference type="EMBL" id="SDR91961.1"/>
    </source>
</evidence>
<evidence type="ECO:0000256" key="2">
    <source>
        <dbReference type="ARBA" id="ARBA00009533"/>
    </source>
</evidence>
<proteinExistence type="inferred from homology"/>
<evidence type="ECO:0000313" key="9">
    <source>
        <dbReference type="Proteomes" id="UP000199649"/>
    </source>
</evidence>
<dbReference type="EMBL" id="LT629734">
    <property type="protein sequence ID" value="SDR91961.1"/>
    <property type="molecule type" value="Genomic_DNA"/>
</dbReference>
<dbReference type="GO" id="GO:0019752">
    <property type="term" value="P:carboxylic acid metabolic process"/>
    <property type="evidence" value="ECO:0007669"/>
    <property type="project" value="InterPro"/>
</dbReference>
<evidence type="ECO:0000256" key="6">
    <source>
        <dbReference type="PIRSR" id="PIRSR602129-50"/>
    </source>
</evidence>
<dbReference type="STRING" id="684552.SAMN04489719_1125"/>
<gene>
    <name evidence="8" type="ORF">SAMN04489719_1125</name>
</gene>
<evidence type="ECO:0000256" key="1">
    <source>
        <dbReference type="ARBA" id="ARBA00001933"/>
    </source>
</evidence>
<feature type="modified residue" description="N6-(pyridoxal phosphate)lysine" evidence="6">
    <location>
        <position position="324"/>
    </location>
</feature>
<reference evidence="9" key="1">
    <citation type="submission" date="2016-10" db="EMBL/GenBank/DDBJ databases">
        <authorList>
            <person name="Varghese N."/>
            <person name="Submissions S."/>
        </authorList>
    </citation>
    <scope>NUCLEOTIDE SEQUENCE [LARGE SCALE GENOMIC DNA]</scope>
    <source>
        <strain evidence="9">DSM 22965</strain>
    </source>
</reference>
<name>A0A1H1MYK2_9MICO</name>
<dbReference type="PANTHER" id="PTHR11999:SF70">
    <property type="entry name" value="MIP05841P"/>
    <property type="match status" value="1"/>
</dbReference>